<organism evidence="1 2">
    <name type="scientific">Trichonephila clavipes</name>
    <name type="common">Golden silk orbweaver</name>
    <name type="synonym">Nephila clavipes</name>
    <dbReference type="NCBI Taxonomy" id="2585209"/>
    <lineage>
        <taxon>Eukaryota</taxon>
        <taxon>Metazoa</taxon>
        <taxon>Ecdysozoa</taxon>
        <taxon>Arthropoda</taxon>
        <taxon>Chelicerata</taxon>
        <taxon>Arachnida</taxon>
        <taxon>Araneae</taxon>
        <taxon>Araneomorphae</taxon>
        <taxon>Entelegynae</taxon>
        <taxon>Araneoidea</taxon>
        <taxon>Nephilidae</taxon>
        <taxon>Trichonephila</taxon>
    </lineage>
</organism>
<evidence type="ECO:0000313" key="1">
    <source>
        <dbReference type="EMBL" id="GFY18874.1"/>
    </source>
</evidence>
<dbReference type="EMBL" id="BMAU01021350">
    <property type="protein sequence ID" value="GFY18874.1"/>
    <property type="molecule type" value="Genomic_DNA"/>
</dbReference>
<evidence type="ECO:0000313" key="2">
    <source>
        <dbReference type="Proteomes" id="UP000887159"/>
    </source>
</evidence>
<dbReference type="Proteomes" id="UP000887159">
    <property type="component" value="Unassembled WGS sequence"/>
</dbReference>
<gene>
    <name evidence="1" type="ORF">TNCV_3875621</name>
</gene>
<comment type="caution">
    <text evidence="1">The sequence shown here is derived from an EMBL/GenBank/DDBJ whole genome shotgun (WGS) entry which is preliminary data.</text>
</comment>
<accession>A0A8X6VMG7</accession>
<reference evidence="1" key="1">
    <citation type="submission" date="2020-08" db="EMBL/GenBank/DDBJ databases">
        <title>Multicomponent nature underlies the extraordinary mechanical properties of spider dragline silk.</title>
        <authorList>
            <person name="Kono N."/>
            <person name="Nakamura H."/>
            <person name="Mori M."/>
            <person name="Yoshida Y."/>
            <person name="Ohtoshi R."/>
            <person name="Malay A.D."/>
            <person name="Moran D.A.P."/>
            <person name="Tomita M."/>
            <person name="Numata K."/>
            <person name="Arakawa K."/>
        </authorList>
    </citation>
    <scope>NUCLEOTIDE SEQUENCE</scope>
</reference>
<sequence length="130" mass="14970">MFQSDGQSKARAPVFKSLSKLDTHLSIHCTGLVWASLEAAQQYVDDILRTVLLPFNLQYPVLNFQQILPDHIRHDMMGRRLYLPGNVDDLVRELEQIWQEILHETIGVLYHSMPRRVAACIRSRVGSTPF</sequence>
<keyword evidence="2" id="KW-1185">Reference proteome</keyword>
<dbReference type="InterPro" id="IPR036397">
    <property type="entry name" value="RNaseH_sf"/>
</dbReference>
<protein>
    <submittedName>
        <fullName evidence="1">Transposable element Tcb1 transposase</fullName>
    </submittedName>
</protein>
<dbReference type="GO" id="GO:0003676">
    <property type="term" value="F:nucleic acid binding"/>
    <property type="evidence" value="ECO:0007669"/>
    <property type="project" value="InterPro"/>
</dbReference>
<proteinExistence type="predicted"/>
<name>A0A8X6VMG7_TRICX</name>
<dbReference type="Gene3D" id="3.30.420.10">
    <property type="entry name" value="Ribonuclease H-like superfamily/Ribonuclease H"/>
    <property type="match status" value="1"/>
</dbReference>
<dbReference type="AlphaFoldDB" id="A0A8X6VMG7"/>